<protein>
    <submittedName>
        <fullName evidence="2">Uncharacterized protein</fullName>
    </submittedName>
</protein>
<sequence>MDNANLILGDSLFALGLILVFVTGGLKENGIILVPLLVVAFASCVVRHINYYNETGRYF</sequence>
<proteinExistence type="predicted"/>
<gene>
    <name evidence="2" type="ORF">FO440_08920</name>
</gene>
<dbReference type="Proteomes" id="UP000318733">
    <property type="component" value="Unassembled WGS sequence"/>
</dbReference>
<dbReference type="AlphaFoldDB" id="A0A556MWH6"/>
<evidence type="ECO:0000256" key="1">
    <source>
        <dbReference type="SAM" id="Phobius"/>
    </source>
</evidence>
<dbReference type="RefSeq" id="WP_144247843.1">
    <property type="nucleotide sequence ID" value="NZ_VLPK01000001.1"/>
</dbReference>
<feature type="transmembrane region" description="Helical" evidence="1">
    <location>
        <begin position="31"/>
        <end position="49"/>
    </location>
</feature>
<accession>A0A556MWH6</accession>
<feature type="transmembrane region" description="Helical" evidence="1">
    <location>
        <begin position="6"/>
        <end position="24"/>
    </location>
</feature>
<evidence type="ECO:0000313" key="2">
    <source>
        <dbReference type="EMBL" id="TSJ44280.1"/>
    </source>
</evidence>
<keyword evidence="3" id="KW-1185">Reference proteome</keyword>
<comment type="caution">
    <text evidence="2">The sequence shown here is derived from an EMBL/GenBank/DDBJ whole genome shotgun (WGS) entry which is preliminary data.</text>
</comment>
<keyword evidence="1" id="KW-1133">Transmembrane helix</keyword>
<keyword evidence="1" id="KW-0472">Membrane</keyword>
<organism evidence="2 3">
    <name type="scientific">Mucilaginibacter corticis</name>
    <dbReference type="NCBI Taxonomy" id="2597670"/>
    <lineage>
        <taxon>Bacteria</taxon>
        <taxon>Pseudomonadati</taxon>
        <taxon>Bacteroidota</taxon>
        <taxon>Sphingobacteriia</taxon>
        <taxon>Sphingobacteriales</taxon>
        <taxon>Sphingobacteriaceae</taxon>
        <taxon>Mucilaginibacter</taxon>
    </lineage>
</organism>
<dbReference type="OrthoDB" id="799856at2"/>
<evidence type="ECO:0000313" key="3">
    <source>
        <dbReference type="Proteomes" id="UP000318733"/>
    </source>
</evidence>
<dbReference type="EMBL" id="VLPK01000001">
    <property type="protein sequence ID" value="TSJ44280.1"/>
    <property type="molecule type" value="Genomic_DNA"/>
</dbReference>
<keyword evidence="1" id="KW-0812">Transmembrane</keyword>
<reference evidence="2 3" key="1">
    <citation type="submission" date="2019-07" db="EMBL/GenBank/DDBJ databases">
        <authorList>
            <person name="Huq M.A."/>
        </authorList>
    </citation>
    <scope>NUCLEOTIDE SEQUENCE [LARGE SCALE GENOMIC DNA]</scope>
    <source>
        <strain evidence="2 3">MAH-19</strain>
    </source>
</reference>
<name>A0A556MWH6_9SPHI</name>